<accession>A0A3M6Z4K4</accession>
<dbReference type="EMBL" id="QWIK01000226">
    <property type="protein sequence ID" value="RMY10228.1"/>
    <property type="molecule type" value="Genomic_DNA"/>
</dbReference>
<dbReference type="AlphaFoldDB" id="A0A3M6Z4K4"/>
<protein>
    <recommendedName>
        <fullName evidence="5">F-box domain-containing protein</fullName>
    </recommendedName>
</protein>
<evidence type="ECO:0008006" key="5">
    <source>
        <dbReference type="Google" id="ProtNLM"/>
    </source>
</evidence>
<evidence type="ECO:0000313" key="1">
    <source>
        <dbReference type="EMBL" id="RMX85912.1"/>
    </source>
</evidence>
<dbReference type="Proteomes" id="UP000281245">
    <property type="component" value="Unassembled WGS sequence"/>
</dbReference>
<comment type="caution">
    <text evidence="2">The sequence shown here is derived from an EMBL/GenBank/DDBJ whole genome shotgun (WGS) entry which is preliminary data.</text>
</comment>
<dbReference type="EMBL" id="QWIJ01000194">
    <property type="protein sequence ID" value="RMX85912.1"/>
    <property type="molecule type" value="Genomic_DNA"/>
</dbReference>
<organism evidence="2 4">
    <name type="scientific">Hortaea werneckii</name>
    <name type="common">Black yeast</name>
    <name type="synonym">Cladosporium werneckii</name>
    <dbReference type="NCBI Taxonomy" id="91943"/>
    <lineage>
        <taxon>Eukaryota</taxon>
        <taxon>Fungi</taxon>
        <taxon>Dikarya</taxon>
        <taxon>Ascomycota</taxon>
        <taxon>Pezizomycotina</taxon>
        <taxon>Dothideomycetes</taxon>
        <taxon>Dothideomycetidae</taxon>
        <taxon>Mycosphaerellales</taxon>
        <taxon>Teratosphaeriaceae</taxon>
        <taxon>Hortaea</taxon>
    </lineage>
</organism>
<sequence length="178" mass="20330">MAATKDLKEDKQGSKGSRLLDLPPEIWSSIGRHVIDCAARVNLSEIYTSFVENTFLPGLQQPAITRVCGALRQELLPYYYRTCVEFQIWSDFASPMGHRLDPRLDWLVTIGRSNRKNIRGVSLVARPGEVDLARWRYRDYLGLEFDVKTQKCGHSDGPALTRLEPASEEQVVYDVRFL</sequence>
<evidence type="ECO:0000313" key="3">
    <source>
        <dbReference type="Proteomes" id="UP000281245"/>
    </source>
</evidence>
<reference evidence="3 4" key="1">
    <citation type="journal article" date="2018" name="BMC Genomics">
        <title>Genomic evidence for intraspecific hybridization in a clonal and extremely halotolerant yeast.</title>
        <authorList>
            <person name="Gostincar C."/>
            <person name="Stajich J.E."/>
            <person name="Zupancic J."/>
            <person name="Zalar P."/>
            <person name="Gunde-Cimerman N."/>
        </authorList>
    </citation>
    <scope>NUCLEOTIDE SEQUENCE [LARGE SCALE GENOMIC DNA]</scope>
    <source>
        <strain evidence="2 4">EXF-6654</strain>
        <strain evidence="1 3">EXF-6656</strain>
    </source>
</reference>
<gene>
    <name evidence="2" type="ORF">D0868_03822</name>
    <name evidence="1" type="ORF">D0869_03483</name>
</gene>
<dbReference type="OrthoDB" id="3646601at2759"/>
<evidence type="ECO:0000313" key="2">
    <source>
        <dbReference type="EMBL" id="RMY10228.1"/>
    </source>
</evidence>
<evidence type="ECO:0000313" key="4">
    <source>
        <dbReference type="Proteomes" id="UP000282582"/>
    </source>
</evidence>
<name>A0A3M6Z4K4_HORWE</name>
<proteinExistence type="predicted"/>
<dbReference type="Proteomes" id="UP000282582">
    <property type="component" value="Unassembled WGS sequence"/>
</dbReference>
<dbReference type="VEuPathDB" id="FungiDB:BTJ68_14350"/>